<protein>
    <recommendedName>
        <fullName evidence="2">DUF5658 domain-containing protein</fullName>
    </recommendedName>
</protein>
<organism evidence="3 4">
    <name type="scientific">Halorientalis regularis</name>
    <dbReference type="NCBI Taxonomy" id="660518"/>
    <lineage>
        <taxon>Archaea</taxon>
        <taxon>Methanobacteriati</taxon>
        <taxon>Methanobacteriota</taxon>
        <taxon>Stenosarchaea group</taxon>
        <taxon>Halobacteria</taxon>
        <taxon>Halobacteriales</taxon>
        <taxon>Haloarculaceae</taxon>
        <taxon>Halorientalis</taxon>
    </lineage>
</organism>
<dbReference type="EMBL" id="FNBK01000020">
    <property type="protein sequence ID" value="SDG26481.1"/>
    <property type="molecule type" value="Genomic_DNA"/>
</dbReference>
<feature type="domain" description="DUF5658" evidence="2">
    <location>
        <begin position="39"/>
        <end position="123"/>
    </location>
</feature>
<proteinExistence type="predicted"/>
<evidence type="ECO:0000259" key="2">
    <source>
        <dbReference type="Pfam" id="PF18902"/>
    </source>
</evidence>
<dbReference type="Pfam" id="PF18902">
    <property type="entry name" value="DUF5658"/>
    <property type="match status" value="1"/>
</dbReference>
<dbReference type="Proteomes" id="UP000199076">
    <property type="component" value="Unassembled WGS sequence"/>
</dbReference>
<dbReference type="AlphaFoldDB" id="A0A1G7SU45"/>
<feature type="transmembrane region" description="Helical" evidence="1">
    <location>
        <begin position="34"/>
        <end position="55"/>
    </location>
</feature>
<keyword evidence="4" id="KW-1185">Reference proteome</keyword>
<name>A0A1G7SU45_9EURY</name>
<evidence type="ECO:0000313" key="4">
    <source>
        <dbReference type="Proteomes" id="UP000199076"/>
    </source>
</evidence>
<keyword evidence="1" id="KW-0812">Transmembrane</keyword>
<reference evidence="4" key="1">
    <citation type="submission" date="2016-10" db="EMBL/GenBank/DDBJ databases">
        <authorList>
            <person name="Varghese N."/>
            <person name="Submissions S."/>
        </authorList>
    </citation>
    <scope>NUCLEOTIDE SEQUENCE [LARGE SCALE GENOMIC DNA]</scope>
    <source>
        <strain evidence="4">IBRC-M 10760</strain>
    </source>
</reference>
<feature type="transmembrane region" description="Helical" evidence="1">
    <location>
        <begin position="67"/>
        <end position="96"/>
    </location>
</feature>
<keyword evidence="1" id="KW-1133">Transmembrane helix</keyword>
<evidence type="ECO:0000313" key="3">
    <source>
        <dbReference type="EMBL" id="SDG26481.1"/>
    </source>
</evidence>
<dbReference type="RefSeq" id="WP_245681231.1">
    <property type="nucleotide sequence ID" value="NZ_FNBK01000020.1"/>
</dbReference>
<accession>A0A1G7SU45</accession>
<gene>
    <name evidence="3" type="ORF">SAMN05216218_12027</name>
</gene>
<dbReference type="InterPro" id="IPR043717">
    <property type="entry name" value="DUF5658"/>
</dbReference>
<sequence length="125" mass="12954">MATDAYDTGGVPDGRQSHRQYIDRAVLTASRHEGWLWTLVAVSLLADIALTQFGLQQGLTEGNPVARAAIAAAGIGMLGALKVGAVSVGLTLWLALSGHERAVVPLGLCLPWVGATLINATLLLA</sequence>
<feature type="transmembrane region" description="Helical" evidence="1">
    <location>
        <begin position="102"/>
        <end position="124"/>
    </location>
</feature>
<dbReference type="STRING" id="660518.SAMN05216218_12027"/>
<keyword evidence="1" id="KW-0472">Membrane</keyword>
<evidence type="ECO:0000256" key="1">
    <source>
        <dbReference type="SAM" id="Phobius"/>
    </source>
</evidence>